<dbReference type="GO" id="GO:0004540">
    <property type="term" value="F:RNA nuclease activity"/>
    <property type="evidence" value="ECO:0007669"/>
    <property type="project" value="InterPro"/>
</dbReference>
<organism evidence="2 3">
    <name type="scientific">Neolewinella aurantiaca</name>
    <dbReference type="NCBI Taxonomy" id="2602767"/>
    <lineage>
        <taxon>Bacteria</taxon>
        <taxon>Pseudomonadati</taxon>
        <taxon>Bacteroidota</taxon>
        <taxon>Saprospiria</taxon>
        <taxon>Saprospirales</taxon>
        <taxon>Lewinellaceae</taxon>
        <taxon>Neolewinella</taxon>
    </lineage>
</organism>
<feature type="domain" description="NYN" evidence="1">
    <location>
        <begin position="21"/>
        <end position="176"/>
    </location>
</feature>
<protein>
    <submittedName>
        <fullName evidence="2">NYN domain-containing protein</fullName>
    </submittedName>
</protein>
<evidence type="ECO:0000313" key="2">
    <source>
        <dbReference type="EMBL" id="TXF88912.1"/>
    </source>
</evidence>
<dbReference type="Proteomes" id="UP000321907">
    <property type="component" value="Unassembled WGS sequence"/>
</dbReference>
<keyword evidence="3" id="KW-1185">Reference proteome</keyword>
<gene>
    <name evidence="2" type="ORF">FUA23_12700</name>
</gene>
<dbReference type="OrthoDB" id="9783963at2"/>
<accession>A0A5C7FVR0</accession>
<dbReference type="AlphaFoldDB" id="A0A5C7FVR0"/>
<sequence>MLTLRFTVTIASSKLPMSDIVAVFWDFEHFHQALMLDKHGHSGHKKANGRLQPKMVNVEAVMDFARSFGQVLTNEAFGNWHWMARYQQPLALEETTLFHVFPEDQYTPADVFPQMVARVKRFIQDNEDVTNVVLVGMDDDCVQLVEDLKKLGCHVHGLGTDSLKDDVLREVCDEFKDYYELPGIKRPNAPSGSRSQDLPKFYLRVAAQQGVRMPPPKIMWIGIDIYASFLRDFGQFHSFKELDDECYNQLSQDVPGATMTEVKKIRQVLFKCYLFRPSEDGLISFQEDIQTLADIEDCYFELMLKRIANNLREPTDYSALSIALTGADESADRLKALHEELNSKLEEEQ</sequence>
<dbReference type="EMBL" id="VOXD01000018">
    <property type="protein sequence ID" value="TXF88912.1"/>
    <property type="molecule type" value="Genomic_DNA"/>
</dbReference>
<evidence type="ECO:0000259" key="1">
    <source>
        <dbReference type="Pfam" id="PF01936"/>
    </source>
</evidence>
<dbReference type="Gene3D" id="3.40.50.1010">
    <property type="entry name" value="5'-nuclease"/>
    <property type="match status" value="1"/>
</dbReference>
<comment type="caution">
    <text evidence="2">The sequence shown here is derived from an EMBL/GenBank/DDBJ whole genome shotgun (WGS) entry which is preliminary data.</text>
</comment>
<reference evidence="2 3" key="1">
    <citation type="submission" date="2019-08" db="EMBL/GenBank/DDBJ databases">
        <title>Lewinella sp. strain SSH13 Genome sequencing and assembly.</title>
        <authorList>
            <person name="Kim I."/>
        </authorList>
    </citation>
    <scope>NUCLEOTIDE SEQUENCE [LARGE SCALE GENOMIC DNA]</scope>
    <source>
        <strain evidence="2 3">SSH13</strain>
    </source>
</reference>
<evidence type="ECO:0000313" key="3">
    <source>
        <dbReference type="Proteomes" id="UP000321907"/>
    </source>
</evidence>
<name>A0A5C7FVR0_9BACT</name>
<dbReference type="Pfam" id="PF01936">
    <property type="entry name" value="NYN"/>
    <property type="match status" value="1"/>
</dbReference>
<dbReference type="InterPro" id="IPR021139">
    <property type="entry name" value="NYN"/>
</dbReference>
<proteinExistence type="predicted"/>